<comment type="similarity">
    <text evidence="1">Belongs to the 'GDXG' lipolytic enzyme family.</text>
</comment>
<dbReference type="InterPro" id="IPR029058">
    <property type="entry name" value="AB_hydrolase_fold"/>
</dbReference>
<dbReference type="OrthoDB" id="265201at2"/>
<evidence type="ECO:0000256" key="2">
    <source>
        <dbReference type="ARBA" id="ARBA00022801"/>
    </source>
</evidence>
<accession>A0A517SFR4</accession>
<dbReference type="InterPro" id="IPR049492">
    <property type="entry name" value="BD-FAE-like_dom"/>
</dbReference>
<evidence type="ECO:0000256" key="1">
    <source>
        <dbReference type="ARBA" id="ARBA00010515"/>
    </source>
</evidence>
<dbReference type="EMBL" id="CP036271">
    <property type="protein sequence ID" value="QDT54957.1"/>
    <property type="molecule type" value="Genomic_DNA"/>
</dbReference>
<proteinExistence type="inferred from homology"/>
<keyword evidence="6" id="KW-1185">Reference proteome</keyword>
<dbReference type="Pfam" id="PF20434">
    <property type="entry name" value="BD-FAE"/>
    <property type="match status" value="1"/>
</dbReference>
<keyword evidence="2 5" id="KW-0378">Hydrolase</keyword>
<dbReference type="InterPro" id="IPR050300">
    <property type="entry name" value="GDXG_lipolytic_enzyme"/>
</dbReference>
<dbReference type="GO" id="GO:0004806">
    <property type="term" value="F:triacylglycerol lipase activity"/>
    <property type="evidence" value="ECO:0007669"/>
    <property type="project" value="TreeGrafter"/>
</dbReference>
<dbReference type="PANTHER" id="PTHR48081">
    <property type="entry name" value="AB HYDROLASE SUPERFAMILY PROTEIN C4A8.06C"/>
    <property type="match status" value="1"/>
</dbReference>
<dbReference type="Gene3D" id="3.40.50.1820">
    <property type="entry name" value="alpha/beta hydrolase"/>
    <property type="match status" value="1"/>
</dbReference>
<feature type="chain" id="PRO_5022138844" evidence="3">
    <location>
        <begin position="25"/>
        <end position="309"/>
    </location>
</feature>
<name>A0A517SFR4_9PLAN</name>
<keyword evidence="3" id="KW-0732">Signal</keyword>
<dbReference type="PANTHER" id="PTHR48081:SF30">
    <property type="entry name" value="ACETYL-HYDROLASE LIPR-RELATED"/>
    <property type="match status" value="1"/>
</dbReference>
<dbReference type="Proteomes" id="UP000315700">
    <property type="component" value="Chromosome"/>
</dbReference>
<evidence type="ECO:0000259" key="4">
    <source>
        <dbReference type="Pfam" id="PF20434"/>
    </source>
</evidence>
<gene>
    <name evidence="5" type="primary">aes</name>
    <name evidence="5" type="ORF">Pan44_29980</name>
</gene>
<dbReference type="SUPFAM" id="SSF53474">
    <property type="entry name" value="alpha/beta-Hydrolases"/>
    <property type="match status" value="1"/>
</dbReference>
<feature type="domain" description="BD-FAE-like" evidence="4">
    <location>
        <begin position="47"/>
        <end position="247"/>
    </location>
</feature>
<protein>
    <submittedName>
        <fullName evidence="5">Acetyl esterase</fullName>
        <ecNumber evidence="5">3.1.1.-</ecNumber>
    </submittedName>
</protein>
<evidence type="ECO:0000313" key="6">
    <source>
        <dbReference type="Proteomes" id="UP000315700"/>
    </source>
</evidence>
<dbReference type="RefSeq" id="WP_145030766.1">
    <property type="nucleotide sequence ID" value="NZ_CP036271.1"/>
</dbReference>
<sequence length="309" mass="33770" precursor="true">MRIPTLLTLAGFAALLTVETPAIAQAPDVPKPTLANVPYGTHSRQVLDFYRAPHESSTPVLFFVHGGGWMSGDKANPDFLAKCLDRGISVVSINYRLIPDAIAAKVDPPVKACLEDAARALQFVRSKSAEWKIDKQRIAGCGGSAGGFTALWLAFHDEMANPKSADPVARESTRLSGVLAFVPQTTLDPKLMSSWIPNNDYGHHAFALGSMKEFHEKRDSLLPQIREFSPFDLASSDDPPVLLFYDNAPNLGVDYKDPPHSANFGAGLGQKLEAVGIEHELNYNNDYGRMKWPDLFGFLAEKLKAAPPR</sequence>
<evidence type="ECO:0000313" key="5">
    <source>
        <dbReference type="EMBL" id="QDT54957.1"/>
    </source>
</evidence>
<dbReference type="EC" id="3.1.1.-" evidence="5"/>
<feature type="signal peptide" evidence="3">
    <location>
        <begin position="1"/>
        <end position="24"/>
    </location>
</feature>
<dbReference type="InParanoid" id="A0A517SFR4"/>
<dbReference type="KEGG" id="ccos:Pan44_29980"/>
<dbReference type="AlphaFoldDB" id="A0A517SFR4"/>
<organism evidence="5 6">
    <name type="scientific">Caulifigura coniformis</name>
    <dbReference type="NCBI Taxonomy" id="2527983"/>
    <lineage>
        <taxon>Bacteria</taxon>
        <taxon>Pseudomonadati</taxon>
        <taxon>Planctomycetota</taxon>
        <taxon>Planctomycetia</taxon>
        <taxon>Planctomycetales</taxon>
        <taxon>Planctomycetaceae</taxon>
        <taxon>Caulifigura</taxon>
    </lineage>
</organism>
<reference evidence="5 6" key="1">
    <citation type="submission" date="2019-02" db="EMBL/GenBank/DDBJ databases">
        <title>Deep-cultivation of Planctomycetes and their phenomic and genomic characterization uncovers novel biology.</title>
        <authorList>
            <person name="Wiegand S."/>
            <person name="Jogler M."/>
            <person name="Boedeker C."/>
            <person name="Pinto D."/>
            <person name="Vollmers J."/>
            <person name="Rivas-Marin E."/>
            <person name="Kohn T."/>
            <person name="Peeters S.H."/>
            <person name="Heuer A."/>
            <person name="Rast P."/>
            <person name="Oberbeckmann S."/>
            <person name="Bunk B."/>
            <person name="Jeske O."/>
            <person name="Meyerdierks A."/>
            <person name="Storesund J.E."/>
            <person name="Kallscheuer N."/>
            <person name="Luecker S."/>
            <person name="Lage O.M."/>
            <person name="Pohl T."/>
            <person name="Merkel B.J."/>
            <person name="Hornburger P."/>
            <person name="Mueller R.-W."/>
            <person name="Bruemmer F."/>
            <person name="Labrenz M."/>
            <person name="Spormann A.M."/>
            <person name="Op den Camp H."/>
            <person name="Overmann J."/>
            <person name="Amann R."/>
            <person name="Jetten M.S.M."/>
            <person name="Mascher T."/>
            <person name="Medema M.H."/>
            <person name="Devos D.P."/>
            <person name="Kaster A.-K."/>
            <person name="Ovreas L."/>
            <person name="Rohde M."/>
            <person name="Galperin M.Y."/>
            <person name="Jogler C."/>
        </authorList>
    </citation>
    <scope>NUCLEOTIDE SEQUENCE [LARGE SCALE GENOMIC DNA]</scope>
    <source>
        <strain evidence="5 6">Pan44</strain>
    </source>
</reference>
<evidence type="ECO:0000256" key="3">
    <source>
        <dbReference type="SAM" id="SignalP"/>
    </source>
</evidence>